<evidence type="ECO:0000256" key="2">
    <source>
        <dbReference type="ARBA" id="ARBA00022801"/>
    </source>
</evidence>
<dbReference type="PANTHER" id="PTHR10336">
    <property type="entry name" value="PHOSPHOINOSITIDE-SPECIFIC PHOSPHOLIPASE C FAMILY PROTEIN"/>
    <property type="match status" value="1"/>
</dbReference>
<keyword evidence="5" id="KW-0807">Transducer</keyword>
<dbReference type="PROSITE" id="PS50222">
    <property type="entry name" value="EF_HAND_2"/>
    <property type="match status" value="1"/>
</dbReference>
<feature type="region of interest" description="Disordered" evidence="7">
    <location>
        <begin position="661"/>
        <end position="709"/>
    </location>
</feature>
<feature type="region of interest" description="Disordered" evidence="7">
    <location>
        <begin position="1413"/>
        <end position="1513"/>
    </location>
</feature>
<dbReference type="SMART" id="SM00239">
    <property type="entry name" value="C2"/>
    <property type="match status" value="1"/>
</dbReference>
<evidence type="ECO:0000256" key="7">
    <source>
        <dbReference type="SAM" id="MobiDB-lite"/>
    </source>
</evidence>
<feature type="compositionally biased region" description="Low complexity" evidence="7">
    <location>
        <begin position="689"/>
        <end position="706"/>
    </location>
</feature>
<dbReference type="InterPro" id="IPR000909">
    <property type="entry name" value="PLipase_C_PInositol-sp_X_dom"/>
</dbReference>
<evidence type="ECO:0000313" key="12">
    <source>
        <dbReference type="Proteomes" id="UP000559256"/>
    </source>
</evidence>
<protein>
    <recommendedName>
        <fullName evidence="1 6">Phosphoinositide phospholipase C</fullName>
        <ecNumber evidence="1 6">3.1.4.11</ecNumber>
    </recommendedName>
</protein>
<feature type="region of interest" description="Disordered" evidence="7">
    <location>
        <begin position="1715"/>
        <end position="1736"/>
    </location>
</feature>
<name>A0A8H5GLW0_9AGAR</name>
<dbReference type="SUPFAM" id="SSF53474">
    <property type="entry name" value="alpha/beta-Hydrolases"/>
    <property type="match status" value="1"/>
</dbReference>
<evidence type="ECO:0000256" key="5">
    <source>
        <dbReference type="ARBA" id="ARBA00023224"/>
    </source>
</evidence>
<dbReference type="Pfam" id="PF00387">
    <property type="entry name" value="PI-PLC-Y"/>
    <property type="match status" value="1"/>
</dbReference>
<evidence type="ECO:0000313" key="11">
    <source>
        <dbReference type="EMBL" id="KAF5367411.1"/>
    </source>
</evidence>
<evidence type="ECO:0000259" key="9">
    <source>
        <dbReference type="PROSITE" id="PS50008"/>
    </source>
</evidence>
<keyword evidence="3 6" id="KW-0442">Lipid degradation</keyword>
<dbReference type="Proteomes" id="UP000559256">
    <property type="component" value="Unassembled WGS sequence"/>
</dbReference>
<dbReference type="SUPFAM" id="SSF49562">
    <property type="entry name" value="C2 domain (Calcium/lipid-binding domain, CaLB)"/>
    <property type="match status" value="1"/>
</dbReference>
<dbReference type="InterPro" id="IPR001192">
    <property type="entry name" value="PI-PLC_fam"/>
</dbReference>
<dbReference type="Gene3D" id="2.30.29.30">
    <property type="entry name" value="Pleckstrin-homology domain (PH domain)/Phosphotyrosine-binding domain (PTB)"/>
    <property type="match status" value="1"/>
</dbReference>
<dbReference type="InterPro" id="IPR029058">
    <property type="entry name" value="AB_hydrolase_fold"/>
</dbReference>
<feature type="compositionally biased region" description="Polar residues" evidence="7">
    <location>
        <begin position="1102"/>
        <end position="1117"/>
    </location>
</feature>
<dbReference type="Pfam" id="PF00168">
    <property type="entry name" value="C2"/>
    <property type="match status" value="2"/>
</dbReference>
<dbReference type="InterPro" id="IPR000073">
    <property type="entry name" value="AB_hydrolase_1"/>
</dbReference>
<keyword evidence="2 6" id="KW-0378">Hydrolase</keyword>
<feature type="compositionally biased region" description="Polar residues" evidence="7">
    <location>
        <begin position="1413"/>
        <end position="1423"/>
    </location>
</feature>
<dbReference type="SMART" id="SM00149">
    <property type="entry name" value="PLCYc"/>
    <property type="match status" value="1"/>
</dbReference>
<dbReference type="PANTHER" id="PTHR10336:SF36">
    <property type="entry name" value="1-PHOSPHATIDYLINOSITOL 4,5-BISPHOSPHATE PHOSPHODIESTERASE BETA-4"/>
    <property type="match status" value="1"/>
</dbReference>
<feature type="domain" description="C2" evidence="8">
    <location>
        <begin position="1632"/>
        <end position="1811"/>
    </location>
</feature>
<accession>A0A8H5GLW0</accession>
<comment type="catalytic activity">
    <reaction evidence="6">
        <text>a 1,2-diacyl-sn-glycero-3-phospho-(1D-myo-inositol-4,5-bisphosphate) + H2O = 1D-myo-inositol 1,4,5-trisphosphate + a 1,2-diacyl-sn-glycerol + H(+)</text>
        <dbReference type="Rhea" id="RHEA:33179"/>
        <dbReference type="ChEBI" id="CHEBI:15377"/>
        <dbReference type="ChEBI" id="CHEBI:15378"/>
        <dbReference type="ChEBI" id="CHEBI:17815"/>
        <dbReference type="ChEBI" id="CHEBI:58456"/>
        <dbReference type="ChEBI" id="CHEBI:203600"/>
        <dbReference type="EC" id="3.1.4.11"/>
    </reaction>
</comment>
<dbReference type="EC" id="3.1.4.11" evidence="1 6"/>
<dbReference type="SUPFAM" id="SSF51695">
    <property type="entry name" value="PLC-like phosphodiesterases"/>
    <property type="match status" value="1"/>
</dbReference>
<dbReference type="InterPro" id="IPR011993">
    <property type="entry name" value="PH-like_dom_sf"/>
</dbReference>
<dbReference type="EMBL" id="JAACJM010000019">
    <property type="protein sequence ID" value="KAF5367411.1"/>
    <property type="molecule type" value="Genomic_DNA"/>
</dbReference>
<keyword evidence="4 6" id="KW-0443">Lipid metabolism</keyword>
<evidence type="ECO:0000259" key="8">
    <source>
        <dbReference type="PROSITE" id="PS50004"/>
    </source>
</evidence>
<evidence type="ECO:0000256" key="1">
    <source>
        <dbReference type="ARBA" id="ARBA00012368"/>
    </source>
</evidence>
<dbReference type="CDD" id="cd08598">
    <property type="entry name" value="PI-PLC1c_yeast"/>
    <property type="match status" value="1"/>
</dbReference>
<proteinExistence type="predicted"/>
<feature type="compositionally biased region" description="Polar residues" evidence="7">
    <location>
        <begin position="1496"/>
        <end position="1506"/>
    </location>
</feature>
<dbReference type="Gene3D" id="3.40.50.1820">
    <property type="entry name" value="alpha/beta hydrolase"/>
    <property type="match status" value="1"/>
</dbReference>
<dbReference type="InterPro" id="IPR001711">
    <property type="entry name" value="PLipase_C_Pinositol-sp_Y"/>
</dbReference>
<dbReference type="PROSITE" id="PS50004">
    <property type="entry name" value="C2"/>
    <property type="match status" value="1"/>
</dbReference>
<feature type="compositionally biased region" description="Polar residues" evidence="7">
    <location>
        <begin position="674"/>
        <end position="684"/>
    </location>
</feature>
<dbReference type="InterPro" id="IPR002048">
    <property type="entry name" value="EF_hand_dom"/>
</dbReference>
<dbReference type="CDD" id="cd00275">
    <property type="entry name" value="C2_PLC_like"/>
    <property type="match status" value="1"/>
</dbReference>
<dbReference type="OrthoDB" id="269822at2759"/>
<feature type="compositionally biased region" description="Pro residues" evidence="7">
    <location>
        <begin position="1052"/>
        <end position="1069"/>
    </location>
</feature>
<dbReference type="PROSITE" id="PS50008">
    <property type="entry name" value="PIPLC_Y_DOMAIN"/>
    <property type="match status" value="1"/>
</dbReference>
<dbReference type="GO" id="GO:0005509">
    <property type="term" value="F:calcium ion binding"/>
    <property type="evidence" value="ECO:0007669"/>
    <property type="project" value="InterPro"/>
</dbReference>
<reference evidence="11 12" key="1">
    <citation type="journal article" date="2020" name="ISME J.">
        <title>Uncovering the hidden diversity of litter-decomposition mechanisms in mushroom-forming fungi.</title>
        <authorList>
            <person name="Floudas D."/>
            <person name="Bentzer J."/>
            <person name="Ahren D."/>
            <person name="Johansson T."/>
            <person name="Persson P."/>
            <person name="Tunlid A."/>
        </authorList>
    </citation>
    <scope>NUCLEOTIDE SEQUENCE [LARGE SCALE GENOMIC DNA]</scope>
    <source>
        <strain evidence="11 12">CBS 291.85</strain>
    </source>
</reference>
<dbReference type="GO" id="GO:0051209">
    <property type="term" value="P:release of sequestered calcium ion into cytosol"/>
    <property type="evidence" value="ECO:0007669"/>
    <property type="project" value="TreeGrafter"/>
</dbReference>
<evidence type="ECO:0000256" key="3">
    <source>
        <dbReference type="ARBA" id="ARBA00022963"/>
    </source>
</evidence>
<comment type="caution">
    <text evidence="11">The sequence shown here is derived from an EMBL/GenBank/DDBJ whole genome shotgun (WGS) entry which is preliminary data.</text>
</comment>
<dbReference type="SUPFAM" id="SSF50729">
    <property type="entry name" value="PH domain-like"/>
    <property type="match status" value="1"/>
</dbReference>
<dbReference type="Pfam" id="PF00388">
    <property type="entry name" value="PI-PLC-X"/>
    <property type="match status" value="1"/>
</dbReference>
<dbReference type="Pfam" id="PF00561">
    <property type="entry name" value="Abhydrolase_1"/>
    <property type="match status" value="1"/>
</dbReference>
<dbReference type="InterPro" id="IPR000008">
    <property type="entry name" value="C2_dom"/>
</dbReference>
<feature type="domain" description="PI-PLC Y-box" evidence="9">
    <location>
        <begin position="1521"/>
        <end position="1636"/>
    </location>
</feature>
<evidence type="ECO:0000259" key="10">
    <source>
        <dbReference type="PROSITE" id="PS50222"/>
    </source>
</evidence>
<gene>
    <name evidence="11" type="ORF">D9758_003633</name>
</gene>
<dbReference type="PROSITE" id="PS50007">
    <property type="entry name" value="PIPLC_X_DOMAIN"/>
    <property type="match status" value="1"/>
</dbReference>
<sequence length="1829" mass="201825">MSLFDCFTPPRPPLVHFASKTTELGVLSSEDAESKQKKTASLGHLVKTKCPSLFQPFVPVWWMRSGHVQTIYAVFKDLSQVDPMRYRRQLLELVDGGTLGLDFAPVDDSTLQDETPIVVVQHGLTGGLSLSKLAFYFLTIVARVVEPPERGGLGYRAIVVHFRGCGGVPMTSPRFYSAGGTDDIRQALVYISHKYPKAPLLGVSFSLGANIMTRYVAEEGEKCRLSAACTLACPWDLDANDRLMTSSWTGQRIYGPALGGNLVALIKRHHKVMALSDPTHPVAKAIPPLLAIKDITLHKYDETFARVAAGPPPLFPLPSAEAYYKAMSSHYAIKDIKIPYLAVNAADDPVVRHVPMDGGENPNVVMVLTGLGGHLGWFVDGAGRERWTTKPVLEWLRLHGEVAAKGDSKPGKVWVDEEGYLRDEAFGMEFGCREKYGGGVISGNGGEDEVGGGDGDVKVQMVEGSAELESTSSNPALRRNSTGFWKPKLRRLSEQLLPPPNFASGSTTVEADGSQSLRSMTLPSRSSSFDLVTTKAPRRALKRARNLLTTSGKPLDDVRDIVPSLDEVNVGDGTEGKSGGLLQRHSINLRKSIKRSFKGVSRSFKRTRSVPDTGEIIEQIYVDPPRGSFSFPSSTLPTRIRHGRSYSEVIDRQHPLIELTPPLSAVPASPVDLNEQSEPATSTDMPPHASSAPLLSTPSSSSESSSKAQNNQVIIPEILQIGTVLEKVSSKKPSKHTKLVFRLDAGRGMIVWETAAEEDKDVKTKFIPVENIREIRTGPTALMHLTQYGMNPPAKYIDRWMTLIYAVSASAARSSMLPLSLPVQISASSKYAYSGQSFKTLHLLAPSAEEKHMWEDALKGLQRVWVGLTGGSGSFGGGLNRDRGMEEMRKGLWERMYWDGIQDGSLSRRKSWGGGSGSAGGENDKMTFEFAERLCRRLNVGLGVEDMKRLFDQADTQHRRYLSFEDFQRFVKLLKARPDVNRLYKKLLRECRRPEQDHSKKLFTFDVFEYFMREKQKCVLPVSELQIIFGRYSEEIQDPNEHDMLLNSPSVRPLPLPIQPPSLLSPPSPKSSSTLPTPPPSSFSTPVMPITDLEPEAVMGKSTEQISSPDQPNSESSPPRVMSPESFASFLLSSDNPTLLETRTGKAQGTGSAIEAHGESHHHHRFPNLGHFLHGHAQDKLDNPSTETCTVAAIKNAVTGKSPEASNGTSSTSYPQPLSEISHDMTRPLSEYYISSSHNTYLLGHQLVGSSTTEGYIRALLSGCRSVELDIYDSDSGPRIFHGKTLTTKVSLREVCEAIAKFGFVASEYPIIISAEVHCGHVGQGMIADIMKEVFKWRLVRKEKGVIVGLDNTRPAPIESDGNDEQDEDNLVDSLLKDWRVEELPSPEALKGRILLKTKNLFLAARKDQNTQLVASPSTSPDGFNSPGPLTLVDTSTSSTSDTEAIRRKATYRQSPSQRDSDTVVADITQDFRRTRSVMQRVRSIGSAHKTPPSTPNKASHASRSKSPADQKHKYKMNPSLVRLLVYTVGVKSRGINKKEEYAANEMFSLSENAANKMLKVGMIDLIKHTRGHLVRIYPKGTRVSSTNYHPHRYWSGGAQLVAINWQTFDAGYMINHSMFQRNGRCGYVLKPLPLRDPHKETLTKREERVLDVTIISAQQLPLPRDEDGKEIVGKSDFDPYVEVTLHIPDWPSPPPTALSPNSIASGLMRASEAASALANSGPDGNSKTSPMPSLSTHEISYRTNSVKNNRFSPMWEEKLRIPFTCVEGMEELVFVTFAIRQDKEDEEPLAMFCASLGCLQPGYRHLPLHDAQMAQFLFSTLFVKIGLT</sequence>
<dbReference type="SUPFAM" id="SSF47473">
    <property type="entry name" value="EF-hand"/>
    <property type="match status" value="1"/>
</dbReference>
<feature type="compositionally biased region" description="Polar residues" evidence="7">
    <location>
        <begin position="1723"/>
        <end position="1736"/>
    </location>
</feature>
<dbReference type="InterPro" id="IPR017946">
    <property type="entry name" value="PLC-like_Pdiesterase_TIM-brl"/>
</dbReference>
<organism evidence="11 12">
    <name type="scientific">Tetrapyrgos nigripes</name>
    <dbReference type="NCBI Taxonomy" id="182062"/>
    <lineage>
        <taxon>Eukaryota</taxon>
        <taxon>Fungi</taxon>
        <taxon>Dikarya</taxon>
        <taxon>Basidiomycota</taxon>
        <taxon>Agaricomycotina</taxon>
        <taxon>Agaricomycetes</taxon>
        <taxon>Agaricomycetidae</taxon>
        <taxon>Agaricales</taxon>
        <taxon>Marasmiineae</taxon>
        <taxon>Marasmiaceae</taxon>
        <taxon>Tetrapyrgos</taxon>
    </lineage>
</organism>
<evidence type="ECO:0000256" key="6">
    <source>
        <dbReference type="RuleBase" id="RU361133"/>
    </source>
</evidence>
<feature type="region of interest" description="Disordered" evidence="7">
    <location>
        <begin position="1100"/>
        <end position="1123"/>
    </location>
</feature>
<dbReference type="Gene3D" id="2.60.40.150">
    <property type="entry name" value="C2 domain"/>
    <property type="match status" value="1"/>
</dbReference>
<keyword evidence="12" id="KW-1185">Reference proteome</keyword>
<dbReference type="GO" id="GO:0004435">
    <property type="term" value="F:phosphatidylinositol-4,5-bisphosphate phospholipase C activity"/>
    <property type="evidence" value="ECO:0007669"/>
    <property type="project" value="UniProtKB-EC"/>
</dbReference>
<dbReference type="InterPro" id="IPR011992">
    <property type="entry name" value="EF-hand-dom_pair"/>
</dbReference>
<dbReference type="GO" id="GO:0016042">
    <property type="term" value="P:lipid catabolic process"/>
    <property type="evidence" value="ECO:0007669"/>
    <property type="project" value="UniProtKB-KW"/>
</dbReference>
<dbReference type="PRINTS" id="PR00390">
    <property type="entry name" value="PHPHLIPASEC"/>
</dbReference>
<feature type="region of interest" description="Disordered" evidence="7">
    <location>
        <begin position="1041"/>
        <end position="1088"/>
    </location>
</feature>
<evidence type="ECO:0000256" key="4">
    <source>
        <dbReference type="ARBA" id="ARBA00023098"/>
    </source>
</evidence>
<dbReference type="SMART" id="SM00148">
    <property type="entry name" value="PLCXc"/>
    <property type="match status" value="1"/>
</dbReference>
<dbReference type="GO" id="GO:0048015">
    <property type="term" value="P:phosphatidylinositol-mediated signaling"/>
    <property type="evidence" value="ECO:0007669"/>
    <property type="project" value="TreeGrafter"/>
</dbReference>
<dbReference type="Gene3D" id="3.20.20.190">
    <property type="entry name" value="Phosphatidylinositol (PI) phosphodiesterase"/>
    <property type="match status" value="1"/>
</dbReference>
<feature type="domain" description="EF-hand" evidence="10">
    <location>
        <begin position="942"/>
        <end position="977"/>
    </location>
</feature>
<dbReference type="InterPro" id="IPR035892">
    <property type="entry name" value="C2_domain_sf"/>
</dbReference>
<feature type="compositionally biased region" description="Low complexity" evidence="7">
    <location>
        <begin position="1434"/>
        <end position="1443"/>
    </location>
</feature>